<evidence type="ECO:0000256" key="3">
    <source>
        <dbReference type="SAM" id="Phobius"/>
    </source>
</evidence>
<keyword evidence="1" id="KW-0175">Coiled coil</keyword>
<protein>
    <submittedName>
        <fullName evidence="4">Uncharacterized protein</fullName>
    </submittedName>
</protein>
<feature type="coiled-coil region" evidence="1">
    <location>
        <begin position="333"/>
        <end position="399"/>
    </location>
</feature>
<sequence>VRCGPNRFGKVKRLDLHLARSYCTHTCAGVMGMCLVIIAHGMETSTEIEGNMLDFFVPLGLLLWMEWMRRRKRDENTNNTSNAQTDEEPDTASGQVENPESCDPPNGQPAFDEQASQSESQSEEIGPQTENQETVPKDTDAPSNGPDAEQEENSLGTPDPGSEDDSMPHASHETDSEHEVEPEVEETLAKGVDTPQASEDSESGDDAFENTRESPENETSMAELVPEEFQEELSAMSTEINVNEVGELIQNINEYEEMSEMPQEGEDSMQVAEEMENNNNPAASTQEELQALLELGRQINVNRVKKFIINMNKININQVQPNEPLVQVQWNDVEQLKADMETQRECNQRMEQTMNALASRLDALEEGNRQMHDELIAKIEKGRLQLQSLERRYQEDKRREAANVQTFVLRLEERFREIQETAVAQLEERELEDVVQSLLQDFNIRLLGINCGLNVLMDVPQDQWQEVQRRQAEIQDRLRRLFPERLRQEVTWQEAMPTSGPSFDDVDLRAGETLPVQDTNDLQEESPDAELPSPQNEARISPEDSDLAERVAEAMQRRMRGATGRAINFDPQMATPHLSSCLNPTTSEDSSSELVSGHSTAPEITSVVVTGDNHLLMADKHNMMVKKTSLSNPASVGGVRLQKAPWAMTILDDGILAVTTYGSNVIYLIDVTGDMTLRRQIHTGRPYNGVAQGNAANELIVSCSREGEQQAGIDVIDRRGSVLRTLANDISLSDMEDPGFLFASGGHVLVSDWRSDRLFVLDTVTGEEAARHVYPELKSPRQVVADAAGNIYVACFYSNSVLVMSTDRRWRRLPLELPEHAGNVSPHGVAVTESHVIVAWKGGPMGSIITIFNMTDLQ</sequence>
<feature type="compositionally biased region" description="Basic and acidic residues" evidence="2">
    <location>
        <begin position="166"/>
        <end position="181"/>
    </location>
</feature>
<reference evidence="4 5" key="1">
    <citation type="journal article" date="2023" name="Sci. Data">
        <title>Genome assembly of the Korean intertidal mud-creeper Batillaria attramentaria.</title>
        <authorList>
            <person name="Patra A.K."/>
            <person name="Ho P.T."/>
            <person name="Jun S."/>
            <person name="Lee S.J."/>
            <person name="Kim Y."/>
            <person name="Won Y.J."/>
        </authorList>
    </citation>
    <scope>NUCLEOTIDE SEQUENCE [LARGE SCALE GENOMIC DNA]</scope>
    <source>
        <strain evidence="4">Wonlab-2016</strain>
    </source>
</reference>
<accession>A0ABD0JLJ9</accession>
<feature type="transmembrane region" description="Helical" evidence="3">
    <location>
        <begin position="21"/>
        <end position="42"/>
    </location>
</feature>
<feature type="compositionally biased region" description="Acidic residues" evidence="2">
    <location>
        <begin position="199"/>
        <end position="208"/>
    </location>
</feature>
<evidence type="ECO:0000256" key="1">
    <source>
        <dbReference type="SAM" id="Coils"/>
    </source>
</evidence>
<dbReference type="InterPro" id="IPR015943">
    <property type="entry name" value="WD40/YVTN_repeat-like_dom_sf"/>
</dbReference>
<feature type="region of interest" description="Disordered" evidence="2">
    <location>
        <begin position="74"/>
        <end position="223"/>
    </location>
</feature>
<keyword evidence="3" id="KW-0812">Transmembrane</keyword>
<name>A0ABD0JLJ9_9CAEN</name>
<keyword evidence="5" id="KW-1185">Reference proteome</keyword>
<dbReference type="SUPFAM" id="SSF101898">
    <property type="entry name" value="NHL repeat"/>
    <property type="match status" value="1"/>
</dbReference>
<dbReference type="AlphaFoldDB" id="A0ABD0JLJ9"/>
<dbReference type="Proteomes" id="UP001519460">
    <property type="component" value="Unassembled WGS sequence"/>
</dbReference>
<feature type="region of interest" description="Disordered" evidence="2">
    <location>
        <begin position="517"/>
        <end position="546"/>
    </location>
</feature>
<feature type="compositionally biased region" description="Low complexity" evidence="2">
    <location>
        <begin position="113"/>
        <end position="124"/>
    </location>
</feature>
<feature type="region of interest" description="Disordered" evidence="2">
    <location>
        <begin position="580"/>
        <end position="599"/>
    </location>
</feature>
<dbReference type="EMBL" id="JACVVK020000395">
    <property type="protein sequence ID" value="KAK7475746.1"/>
    <property type="molecule type" value="Genomic_DNA"/>
</dbReference>
<evidence type="ECO:0000313" key="5">
    <source>
        <dbReference type="Proteomes" id="UP001519460"/>
    </source>
</evidence>
<feature type="non-terminal residue" evidence="4">
    <location>
        <position position="1"/>
    </location>
</feature>
<evidence type="ECO:0000256" key="2">
    <source>
        <dbReference type="SAM" id="MobiDB-lite"/>
    </source>
</evidence>
<comment type="caution">
    <text evidence="4">The sequence shown here is derived from an EMBL/GenBank/DDBJ whole genome shotgun (WGS) entry which is preliminary data.</text>
</comment>
<evidence type="ECO:0000313" key="4">
    <source>
        <dbReference type="EMBL" id="KAK7475746.1"/>
    </source>
</evidence>
<organism evidence="4 5">
    <name type="scientific">Batillaria attramentaria</name>
    <dbReference type="NCBI Taxonomy" id="370345"/>
    <lineage>
        <taxon>Eukaryota</taxon>
        <taxon>Metazoa</taxon>
        <taxon>Spiralia</taxon>
        <taxon>Lophotrochozoa</taxon>
        <taxon>Mollusca</taxon>
        <taxon>Gastropoda</taxon>
        <taxon>Caenogastropoda</taxon>
        <taxon>Sorbeoconcha</taxon>
        <taxon>Cerithioidea</taxon>
        <taxon>Batillariidae</taxon>
        <taxon>Batillaria</taxon>
    </lineage>
</organism>
<dbReference type="Gene3D" id="2.130.10.10">
    <property type="entry name" value="YVTN repeat-like/Quinoprotein amine dehydrogenase"/>
    <property type="match status" value="1"/>
</dbReference>
<proteinExistence type="predicted"/>
<keyword evidence="3" id="KW-0472">Membrane</keyword>
<gene>
    <name evidence="4" type="ORF">BaRGS_00033018</name>
</gene>
<keyword evidence="3" id="KW-1133">Transmembrane helix</keyword>